<dbReference type="GO" id="GO:0016779">
    <property type="term" value="F:nucleotidyltransferase activity"/>
    <property type="evidence" value="ECO:0007669"/>
    <property type="project" value="UniProtKB-KW"/>
</dbReference>
<organism evidence="4 5">
    <name type="scientific">Candidatus Curtissbacteria bacterium GW2011_GWA1_40_9</name>
    <dbReference type="NCBI Taxonomy" id="1618408"/>
    <lineage>
        <taxon>Bacteria</taxon>
        <taxon>Candidatus Curtissiibacteriota</taxon>
    </lineage>
</organism>
<evidence type="ECO:0000259" key="3">
    <source>
        <dbReference type="Pfam" id="PF01467"/>
    </source>
</evidence>
<dbReference type="InterPro" id="IPR050385">
    <property type="entry name" value="Archaeal_FAD_synthase"/>
</dbReference>
<dbReference type="SUPFAM" id="SSF52374">
    <property type="entry name" value="Nucleotidylyl transferase"/>
    <property type="match status" value="1"/>
</dbReference>
<dbReference type="NCBIfam" id="TIGR00125">
    <property type="entry name" value="cyt_tran_rel"/>
    <property type="match status" value="1"/>
</dbReference>
<protein>
    <submittedName>
        <fullName evidence="4">FAD synthase</fullName>
    </submittedName>
</protein>
<gene>
    <name evidence="4" type="ORF">UU23_C0007G0006</name>
</gene>
<name>A0A0G0TLM8_9BACT</name>
<dbReference type="InterPro" id="IPR014729">
    <property type="entry name" value="Rossmann-like_a/b/a_fold"/>
</dbReference>
<keyword evidence="1" id="KW-0808">Transferase</keyword>
<reference evidence="4 5" key="1">
    <citation type="journal article" date="2015" name="Nature">
        <title>rRNA introns, odd ribosomes, and small enigmatic genomes across a large radiation of phyla.</title>
        <authorList>
            <person name="Brown C.T."/>
            <person name="Hug L.A."/>
            <person name="Thomas B.C."/>
            <person name="Sharon I."/>
            <person name="Castelle C.J."/>
            <person name="Singh A."/>
            <person name="Wilkins M.J."/>
            <person name="Williams K.H."/>
            <person name="Banfield J.F."/>
        </authorList>
    </citation>
    <scope>NUCLEOTIDE SEQUENCE [LARGE SCALE GENOMIC DNA]</scope>
</reference>
<evidence type="ECO:0000313" key="4">
    <source>
        <dbReference type="EMBL" id="KKR77928.1"/>
    </source>
</evidence>
<sequence>MKVVMVFGAFDGVHPGHVDFFRQAKEFGGLLVVSVGLDRNVEKIKGEKPLFSESERLEVIRDILKSIQRTRSIKPTRLLYSSNLSPQMFKE</sequence>
<dbReference type="Pfam" id="PF01467">
    <property type="entry name" value="CTP_transf_like"/>
    <property type="match status" value="1"/>
</dbReference>
<dbReference type="PANTHER" id="PTHR43793:SF1">
    <property type="entry name" value="FAD SYNTHASE"/>
    <property type="match status" value="1"/>
</dbReference>
<keyword evidence="2" id="KW-0548">Nucleotidyltransferase</keyword>
<dbReference type="InterPro" id="IPR004821">
    <property type="entry name" value="Cyt_trans-like"/>
</dbReference>
<evidence type="ECO:0000256" key="1">
    <source>
        <dbReference type="ARBA" id="ARBA00022679"/>
    </source>
</evidence>
<dbReference type="PANTHER" id="PTHR43793">
    <property type="entry name" value="FAD SYNTHASE"/>
    <property type="match status" value="1"/>
</dbReference>
<dbReference type="AlphaFoldDB" id="A0A0G0TLM8"/>
<evidence type="ECO:0000256" key="2">
    <source>
        <dbReference type="ARBA" id="ARBA00022695"/>
    </source>
</evidence>
<proteinExistence type="predicted"/>
<comment type="caution">
    <text evidence="4">The sequence shown here is derived from an EMBL/GenBank/DDBJ whole genome shotgun (WGS) entry which is preliminary data.</text>
</comment>
<feature type="domain" description="Cytidyltransferase-like" evidence="3">
    <location>
        <begin position="6"/>
        <end position="76"/>
    </location>
</feature>
<accession>A0A0G0TLM8</accession>
<dbReference type="EMBL" id="LBZV01000007">
    <property type="protein sequence ID" value="KKR77928.1"/>
    <property type="molecule type" value="Genomic_DNA"/>
</dbReference>
<dbReference type="STRING" id="1618408.UU23_C0007G0006"/>
<dbReference type="Gene3D" id="3.40.50.620">
    <property type="entry name" value="HUPs"/>
    <property type="match status" value="1"/>
</dbReference>
<dbReference type="Proteomes" id="UP000034292">
    <property type="component" value="Unassembled WGS sequence"/>
</dbReference>
<evidence type="ECO:0000313" key="5">
    <source>
        <dbReference type="Proteomes" id="UP000034292"/>
    </source>
</evidence>